<proteinExistence type="predicted"/>
<dbReference type="EMBL" id="LMWM01000037">
    <property type="protein sequence ID" value="KUM84207.1"/>
    <property type="molecule type" value="Genomic_DNA"/>
</dbReference>
<accession>A0A101N0C0</accession>
<name>A0A101N0C0_9ACTN</name>
<protein>
    <submittedName>
        <fullName evidence="1">Uncharacterized protein</fullName>
    </submittedName>
</protein>
<dbReference type="RefSeq" id="WP_031044952.1">
    <property type="nucleotide sequence ID" value="NZ_JBEYZI010000027.1"/>
</dbReference>
<dbReference type="Proteomes" id="UP000053039">
    <property type="component" value="Unassembled WGS sequence"/>
</dbReference>
<comment type="caution">
    <text evidence="1">The sequence shown here is derived from an EMBL/GenBank/DDBJ whole genome shotgun (WGS) entry which is preliminary data.</text>
</comment>
<evidence type="ECO:0000313" key="1">
    <source>
        <dbReference type="EMBL" id="KUM84207.1"/>
    </source>
</evidence>
<evidence type="ECO:0000313" key="2">
    <source>
        <dbReference type="Proteomes" id="UP000053039"/>
    </source>
</evidence>
<reference evidence="1 2" key="1">
    <citation type="submission" date="2015-10" db="EMBL/GenBank/DDBJ databases">
        <title>Draft genome sequence of Streptomyces pseudovenezuelae DSM 40212, type strain for the species Streptomyces pseudovenezuelae.</title>
        <authorList>
            <person name="Ruckert C."/>
            <person name="Winkler A."/>
            <person name="Kalinowski J."/>
            <person name="Kampfer P."/>
            <person name="Glaeser S."/>
        </authorList>
    </citation>
    <scope>NUCLEOTIDE SEQUENCE [LARGE SCALE GENOMIC DNA]</scope>
    <source>
        <strain evidence="1 2">DSM 40212</strain>
    </source>
</reference>
<organism evidence="1 2">
    <name type="scientific">Streptomyces pseudovenezuelae</name>
    <dbReference type="NCBI Taxonomy" id="67350"/>
    <lineage>
        <taxon>Bacteria</taxon>
        <taxon>Bacillati</taxon>
        <taxon>Actinomycetota</taxon>
        <taxon>Actinomycetes</taxon>
        <taxon>Kitasatosporales</taxon>
        <taxon>Streptomycetaceae</taxon>
        <taxon>Streptomyces</taxon>
        <taxon>Streptomyces aurantiacus group</taxon>
    </lineage>
</organism>
<dbReference type="AlphaFoldDB" id="A0A101N0C0"/>
<sequence>MNGCVPEAQTASFMYPDTLGEERDLTKTVRRITRWKVDYSAEDGKAFEERVLKPDSHSSH</sequence>
<gene>
    <name evidence="1" type="ORF">AQI94_32490</name>
</gene>
<dbReference type="OrthoDB" id="6636843at2"/>